<sequence>MKIVYESERVAAIRKQLEEMDNRELDFLMECIGREKDRRRQEVFQEWLAFLDSSTVRRTAH</sequence>
<organism evidence="1 2">
    <name type="scientific">Carboxydocella sporoproducens DSM 16521</name>
    <dbReference type="NCBI Taxonomy" id="1121270"/>
    <lineage>
        <taxon>Bacteria</taxon>
        <taxon>Bacillati</taxon>
        <taxon>Bacillota</taxon>
        <taxon>Clostridia</taxon>
        <taxon>Eubacteriales</taxon>
        <taxon>Clostridiales Family XVI. Incertae Sedis</taxon>
        <taxon>Carboxydocella</taxon>
    </lineage>
</organism>
<evidence type="ECO:0000313" key="2">
    <source>
        <dbReference type="Proteomes" id="UP000189933"/>
    </source>
</evidence>
<reference evidence="2" key="1">
    <citation type="submission" date="2017-02" db="EMBL/GenBank/DDBJ databases">
        <authorList>
            <person name="Varghese N."/>
            <person name="Submissions S."/>
        </authorList>
    </citation>
    <scope>NUCLEOTIDE SEQUENCE [LARGE SCALE GENOMIC DNA]</scope>
    <source>
        <strain evidence="2">DSM 16521</strain>
    </source>
</reference>
<dbReference type="EMBL" id="FUXM01000016">
    <property type="protein sequence ID" value="SJZ99233.1"/>
    <property type="molecule type" value="Genomic_DNA"/>
</dbReference>
<gene>
    <name evidence="1" type="ORF">SAMN02745885_01548</name>
</gene>
<dbReference type="Proteomes" id="UP000189933">
    <property type="component" value="Unassembled WGS sequence"/>
</dbReference>
<dbReference type="AlphaFoldDB" id="A0A1T4Q627"/>
<protein>
    <submittedName>
        <fullName evidence="1">Uncharacterized protein</fullName>
    </submittedName>
</protein>
<evidence type="ECO:0000313" key="1">
    <source>
        <dbReference type="EMBL" id="SJZ99233.1"/>
    </source>
</evidence>
<accession>A0A1T4Q627</accession>
<dbReference type="RefSeq" id="WP_078665613.1">
    <property type="nucleotide sequence ID" value="NZ_FUXM01000016.1"/>
</dbReference>
<keyword evidence="2" id="KW-1185">Reference proteome</keyword>
<name>A0A1T4Q627_9FIRM</name>
<proteinExistence type="predicted"/>